<reference evidence="2" key="2">
    <citation type="journal article" date="2010" name="Genome Res.">
        <title>Population genomic sequencing of Coccidioides fungi reveals recent hybridization and transposon control.</title>
        <authorList>
            <person name="Neafsey D.E."/>
            <person name="Barker B.M."/>
            <person name="Sharpton T.J."/>
            <person name="Stajich J.E."/>
            <person name="Park D.J."/>
            <person name="Whiston E."/>
            <person name="Hung C.-Y."/>
            <person name="McMahan C."/>
            <person name="White J."/>
            <person name="Sykes S."/>
            <person name="Heiman D."/>
            <person name="Young S."/>
            <person name="Zeng Q."/>
            <person name="Abouelleil A."/>
            <person name="Aftuck L."/>
            <person name="Bessette D."/>
            <person name="Brown A."/>
            <person name="FitzGerald M."/>
            <person name="Lui A."/>
            <person name="Macdonald J.P."/>
            <person name="Priest M."/>
            <person name="Orbach M.J."/>
            <person name="Galgiani J.N."/>
            <person name="Kirkland T.N."/>
            <person name="Cole G.T."/>
            <person name="Birren B.W."/>
            <person name="Henn M.R."/>
            <person name="Taylor J.W."/>
            <person name="Rounsley S.D."/>
        </authorList>
    </citation>
    <scope>GENOME REANNOTATION</scope>
    <source>
        <strain evidence="2">RS</strain>
    </source>
</reference>
<dbReference type="RefSeq" id="XP_004446412.1">
    <property type="nucleotide sequence ID" value="XM_004446355.1"/>
</dbReference>
<dbReference type="GeneID" id="24165376"/>
<protein>
    <submittedName>
        <fullName evidence="1">Uncharacterized protein</fullName>
    </submittedName>
</protein>
<dbReference type="Proteomes" id="UP000001261">
    <property type="component" value="Unassembled WGS sequence"/>
</dbReference>
<dbReference type="KEGG" id="cim:CIMG_13749"/>
<dbReference type="InParanoid" id="A0A0D8JW84"/>
<gene>
    <name evidence="1" type="ORF">CIMG_13749</name>
</gene>
<accession>A0A0D8JW84</accession>
<sequence length="189" mass="20433">MDSQVLQINAGSGGLVKGARTGNWSVFDANRETTPAHHLSLLSLRCQWERERDSERGHTPYFGPSPLDGHAGRFLVPPDDIRLPPPRELPLSLLARAGASRNASLTAGHSIESASARVPPKQDPPQNHHIALRLADTLATPFFSRLLILIAILSVSSARIRVEVIELQSGTWVRPPPPPVPIISVGSGH</sequence>
<dbReference type="EMBL" id="GG704916">
    <property type="protein sequence ID" value="KJF61577.1"/>
    <property type="molecule type" value="Genomic_DNA"/>
</dbReference>
<evidence type="ECO:0000313" key="1">
    <source>
        <dbReference type="EMBL" id="KJF61577.1"/>
    </source>
</evidence>
<reference evidence="2" key="1">
    <citation type="journal article" date="2009" name="Genome Res.">
        <title>Comparative genomic analyses of the human fungal pathogens Coccidioides and their relatives.</title>
        <authorList>
            <person name="Sharpton T.J."/>
            <person name="Stajich J.E."/>
            <person name="Rounsley S.D."/>
            <person name="Gardner M.J."/>
            <person name="Wortman J.R."/>
            <person name="Jordar V.S."/>
            <person name="Maiti R."/>
            <person name="Kodira C.D."/>
            <person name="Neafsey D.E."/>
            <person name="Zeng Q."/>
            <person name="Hung C.-Y."/>
            <person name="McMahan C."/>
            <person name="Muszewska A."/>
            <person name="Grynberg M."/>
            <person name="Mandel M.A."/>
            <person name="Kellner E.M."/>
            <person name="Barker B.M."/>
            <person name="Galgiani J.N."/>
            <person name="Orbach M.J."/>
            <person name="Kirkland T.N."/>
            <person name="Cole G.T."/>
            <person name="Henn M.R."/>
            <person name="Birren B.W."/>
            <person name="Taylor J.W."/>
        </authorList>
    </citation>
    <scope>NUCLEOTIDE SEQUENCE [LARGE SCALE GENOMIC DNA]</scope>
    <source>
        <strain evidence="2">RS</strain>
    </source>
</reference>
<proteinExistence type="predicted"/>
<name>A0A0D8JW84_COCIM</name>
<dbReference type="AlphaFoldDB" id="A0A0D8JW84"/>
<keyword evidence="2" id="KW-1185">Reference proteome</keyword>
<dbReference type="VEuPathDB" id="FungiDB:CIMG_13749"/>
<evidence type="ECO:0000313" key="2">
    <source>
        <dbReference type="Proteomes" id="UP000001261"/>
    </source>
</evidence>
<organism evidence="1 2">
    <name type="scientific">Coccidioides immitis (strain RS)</name>
    <name type="common">Valley fever fungus</name>
    <dbReference type="NCBI Taxonomy" id="246410"/>
    <lineage>
        <taxon>Eukaryota</taxon>
        <taxon>Fungi</taxon>
        <taxon>Dikarya</taxon>
        <taxon>Ascomycota</taxon>
        <taxon>Pezizomycotina</taxon>
        <taxon>Eurotiomycetes</taxon>
        <taxon>Eurotiomycetidae</taxon>
        <taxon>Onygenales</taxon>
        <taxon>Onygenaceae</taxon>
        <taxon>Coccidioides</taxon>
    </lineage>
</organism>